<proteinExistence type="predicted"/>
<reference evidence="2 3" key="1">
    <citation type="submission" date="2018-10" db="EMBL/GenBank/DDBJ databases">
        <title>Genomic Encyclopedia of Type Strains, Phase IV (KMG-IV): sequencing the most valuable type-strain genomes for metagenomic binning, comparative biology and taxonomic classification.</title>
        <authorList>
            <person name="Goeker M."/>
        </authorList>
    </citation>
    <scope>NUCLEOTIDE SEQUENCE [LARGE SCALE GENOMIC DNA]</scope>
    <source>
        <strain evidence="2 3">DSM 12769</strain>
    </source>
</reference>
<evidence type="ECO:0000259" key="1">
    <source>
        <dbReference type="Pfam" id="PF04965"/>
    </source>
</evidence>
<evidence type="ECO:0000313" key="3">
    <source>
        <dbReference type="Proteomes" id="UP000275461"/>
    </source>
</evidence>
<organism evidence="2 3">
    <name type="scientific">Alkalispirillum mobile</name>
    <dbReference type="NCBI Taxonomy" id="85925"/>
    <lineage>
        <taxon>Bacteria</taxon>
        <taxon>Pseudomonadati</taxon>
        <taxon>Pseudomonadota</taxon>
        <taxon>Gammaproteobacteria</taxon>
        <taxon>Chromatiales</taxon>
        <taxon>Ectothiorhodospiraceae</taxon>
        <taxon>Alkalispirillum</taxon>
    </lineage>
</organism>
<dbReference type="Proteomes" id="UP000275461">
    <property type="component" value="Unassembled WGS sequence"/>
</dbReference>
<name>A0A498C8T4_9GAMM</name>
<evidence type="ECO:0000313" key="2">
    <source>
        <dbReference type="EMBL" id="RLK50616.1"/>
    </source>
</evidence>
<comment type="caution">
    <text evidence="2">The sequence shown here is derived from an EMBL/GenBank/DDBJ whole genome shotgun (WGS) entry which is preliminary data.</text>
</comment>
<dbReference type="Gene3D" id="3.10.450.40">
    <property type="match status" value="1"/>
</dbReference>
<dbReference type="RefSeq" id="WP_121442138.1">
    <property type="nucleotide sequence ID" value="NZ_RCDA01000001.1"/>
</dbReference>
<dbReference type="InterPro" id="IPR007048">
    <property type="entry name" value="IraD/Gp25-like"/>
</dbReference>
<keyword evidence="3" id="KW-1185">Reference proteome</keyword>
<feature type="domain" description="IraD/Gp25-like" evidence="1">
    <location>
        <begin position="28"/>
        <end position="114"/>
    </location>
</feature>
<sequence>MERRLSNPPYLAFPLRIGADGPRLADRAGHIRGQIEQVLFTLAGERVFRPEFGAGVKALVFEPNDSPLWALTRRRLIASLADALAGEVDPKSIEVHVTGEDARLLITVVYTLAAVGHRERHQFAVGES</sequence>
<dbReference type="OrthoDB" id="9802846at2"/>
<dbReference type="SUPFAM" id="SSF160719">
    <property type="entry name" value="gpW/gp25-like"/>
    <property type="match status" value="1"/>
</dbReference>
<dbReference type="AlphaFoldDB" id="A0A498C8T4"/>
<accession>A0A498C8T4</accession>
<gene>
    <name evidence="2" type="ORF">DFR31_0522</name>
</gene>
<protein>
    <recommendedName>
        <fullName evidence="1">IraD/Gp25-like domain-containing protein</fullName>
    </recommendedName>
</protein>
<dbReference type="EMBL" id="RCDA01000001">
    <property type="protein sequence ID" value="RLK50616.1"/>
    <property type="molecule type" value="Genomic_DNA"/>
</dbReference>
<dbReference type="Pfam" id="PF04965">
    <property type="entry name" value="GPW_gp25"/>
    <property type="match status" value="1"/>
</dbReference>